<evidence type="ECO:0000313" key="7">
    <source>
        <dbReference type="EMBL" id="MBP3953045.1"/>
    </source>
</evidence>
<feature type="domain" description="Response regulatory" evidence="6">
    <location>
        <begin position="8"/>
        <end position="125"/>
    </location>
</feature>
<dbReference type="AlphaFoldDB" id="A0A940WV94"/>
<organism evidence="7 8">
    <name type="scientific">Halalkalibacter suaedae</name>
    <dbReference type="NCBI Taxonomy" id="2822140"/>
    <lineage>
        <taxon>Bacteria</taxon>
        <taxon>Bacillati</taxon>
        <taxon>Bacillota</taxon>
        <taxon>Bacilli</taxon>
        <taxon>Bacillales</taxon>
        <taxon>Bacillaceae</taxon>
        <taxon>Halalkalibacter</taxon>
    </lineage>
</organism>
<dbReference type="SMART" id="SM00448">
    <property type="entry name" value="REC"/>
    <property type="match status" value="1"/>
</dbReference>
<dbReference type="PROSITE" id="PS00041">
    <property type="entry name" value="HTH_ARAC_FAMILY_1"/>
    <property type="match status" value="1"/>
</dbReference>
<dbReference type="GO" id="GO:0000160">
    <property type="term" value="P:phosphorelay signal transduction system"/>
    <property type="evidence" value="ECO:0007669"/>
    <property type="project" value="InterPro"/>
</dbReference>
<evidence type="ECO:0000256" key="3">
    <source>
        <dbReference type="ARBA" id="ARBA00023163"/>
    </source>
</evidence>
<dbReference type="EMBL" id="JAGKSQ010000009">
    <property type="protein sequence ID" value="MBP3953045.1"/>
    <property type="molecule type" value="Genomic_DNA"/>
</dbReference>
<accession>A0A940WV94</accession>
<evidence type="ECO:0000313" key="8">
    <source>
        <dbReference type="Proteomes" id="UP000678228"/>
    </source>
</evidence>
<feature type="domain" description="HTH araC/xylS-type" evidence="5">
    <location>
        <begin position="410"/>
        <end position="508"/>
    </location>
</feature>
<keyword evidence="8" id="KW-1185">Reference proteome</keyword>
<dbReference type="Gene3D" id="3.40.50.2300">
    <property type="match status" value="1"/>
</dbReference>
<reference evidence="7" key="1">
    <citation type="submission" date="2021-03" db="EMBL/GenBank/DDBJ databases">
        <title>Bacillus suaedae sp. nov., isolated from Suaeda aralocaspica.</title>
        <authorList>
            <person name="Lei R.F.R."/>
        </authorList>
    </citation>
    <scope>NUCLEOTIDE SEQUENCE</scope>
    <source>
        <strain evidence="7">YZJH907-2</strain>
    </source>
</reference>
<dbReference type="PROSITE" id="PS01124">
    <property type="entry name" value="HTH_ARAC_FAMILY_2"/>
    <property type="match status" value="1"/>
</dbReference>
<dbReference type="InterPro" id="IPR011006">
    <property type="entry name" value="CheY-like_superfamily"/>
</dbReference>
<name>A0A940WV94_9BACI</name>
<dbReference type="SUPFAM" id="SSF52172">
    <property type="entry name" value="CheY-like"/>
    <property type="match status" value="1"/>
</dbReference>
<dbReference type="InterPro" id="IPR020449">
    <property type="entry name" value="Tscrpt_reg_AraC-type_HTH"/>
</dbReference>
<feature type="modified residue" description="4-aspartylphosphate" evidence="4">
    <location>
        <position position="60"/>
    </location>
</feature>
<proteinExistence type="predicted"/>
<dbReference type="CDD" id="cd17536">
    <property type="entry name" value="REC_YesN-like"/>
    <property type="match status" value="1"/>
</dbReference>
<keyword evidence="1" id="KW-0805">Transcription regulation</keyword>
<keyword evidence="2" id="KW-0238">DNA-binding</keyword>
<gene>
    <name evidence="7" type="ORF">J7W16_18135</name>
</gene>
<dbReference type="Proteomes" id="UP000678228">
    <property type="component" value="Unassembled WGS sequence"/>
</dbReference>
<dbReference type="SUPFAM" id="SSF46689">
    <property type="entry name" value="Homeodomain-like"/>
    <property type="match status" value="2"/>
</dbReference>
<evidence type="ECO:0000259" key="5">
    <source>
        <dbReference type="PROSITE" id="PS01124"/>
    </source>
</evidence>
<comment type="caution">
    <text evidence="7">The sequence shown here is derived from an EMBL/GenBank/DDBJ whole genome shotgun (WGS) entry which is preliminary data.</text>
</comment>
<keyword evidence="3" id="KW-0804">Transcription</keyword>
<evidence type="ECO:0000256" key="2">
    <source>
        <dbReference type="ARBA" id="ARBA00023125"/>
    </source>
</evidence>
<dbReference type="PRINTS" id="PR00032">
    <property type="entry name" value="HTHARAC"/>
</dbReference>
<dbReference type="InterPro" id="IPR018062">
    <property type="entry name" value="HTH_AraC-typ_CS"/>
</dbReference>
<dbReference type="PROSITE" id="PS50110">
    <property type="entry name" value="RESPONSE_REGULATORY"/>
    <property type="match status" value="1"/>
</dbReference>
<sequence>MTIGEPCRVMIVDDETLIRQGIKHYFNWEEEGFLIVGEAANGQEALEIIEEIQPHILITDIVMPIMDGEELTKIVKGKYPHIEIVVLSSFGEFEYVRSSFQNGVVDYILKPKLNAENLLAVLRMAAKRIPHLQLSKKSAGVALSVDQLLDKLIAGFEIDEHIEAIKMHFPREAYLLVGITICQKSSKEKGVKDLAQSIFSEKLNHIYYPIRSEKKTDVFLLNIDKANYSRIVASLEGDSDKQPEYRFLVTEMFDQITEVGKVYKESLLQLMDYHFYFPEKKLVLQTEILPASKPSVHFNLELLTEELKRERFASAFQYVREHGKHLSTCFTVDVQEFKSSFNNIIFTITILLRNIGYDVKQLEIDKYSHMALIEEASHAREVLRLLDLFLDKALNCVEGQQLNNPDRNMKELLDYISEHYMEPITLTSVAKHFHFNPSYLSSYFTSHNKEGFNEYVNKLRIEAATQKLRISSASISEISAQVGYADHSYFCKVFKKMTGYSPSQYRRKQLK</sequence>
<dbReference type="GO" id="GO:0043565">
    <property type="term" value="F:sequence-specific DNA binding"/>
    <property type="evidence" value="ECO:0007669"/>
    <property type="project" value="InterPro"/>
</dbReference>
<dbReference type="Pfam" id="PF12833">
    <property type="entry name" value="HTH_18"/>
    <property type="match status" value="1"/>
</dbReference>
<evidence type="ECO:0000256" key="1">
    <source>
        <dbReference type="ARBA" id="ARBA00023015"/>
    </source>
</evidence>
<dbReference type="InterPro" id="IPR001789">
    <property type="entry name" value="Sig_transdc_resp-reg_receiver"/>
</dbReference>
<evidence type="ECO:0000256" key="4">
    <source>
        <dbReference type="PROSITE-ProRule" id="PRU00169"/>
    </source>
</evidence>
<dbReference type="InterPro" id="IPR018060">
    <property type="entry name" value="HTH_AraC"/>
</dbReference>
<dbReference type="SMART" id="SM00342">
    <property type="entry name" value="HTH_ARAC"/>
    <property type="match status" value="1"/>
</dbReference>
<dbReference type="GO" id="GO:0003700">
    <property type="term" value="F:DNA-binding transcription factor activity"/>
    <property type="evidence" value="ECO:0007669"/>
    <property type="project" value="InterPro"/>
</dbReference>
<dbReference type="Pfam" id="PF00072">
    <property type="entry name" value="Response_reg"/>
    <property type="match status" value="1"/>
</dbReference>
<dbReference type="Gene3D" id="1.10.10.60">
    <property type="entry name" value="Homeodomain-like"/>
    <property type="match status" value="2"/>
</dbReference>
<keyword evidence="4" id="KW-0597">Phosphoprotein</keyword>
<dbReference type="RefSeq" id="WP_210598903.1">
    <property type="nucleotide sequence ID" value="NZ_JAGKSQ010000009.1"/>
</dbReference>
<evidence type="ECO:0000259" key="6">
    <source>
        <dbReference type="PROSITE" id="PS50110"/>
    </source>
</evidence>
<dbReference type="PANTHER" id="PTHR43280">
    <property type="entry name" value="ARAC-FAMILY TRANSCRIPTIONAL REGULATOR"/>
    <property type="match status" value="1"/>
</dbReference>
<protein>
    <submittedName>
        <fullName evidence="7">Response regulator transcription factor</fullName>
    </submittedName>
</protein>
<dbReference type="PANTHER" id="PTHR43280:SF2">
    <property type="entry name" value="HTH-TYPE TRANSCRIPTIONAL REGULATOR EXSA"/>
    <property type="match status" value="1"/>
</dbReference>
<dbReference type="InterPro" id="IPR009057">
    <property type="entry name" value="Homeodomain-like_sf"/>
</dbReference>